<sequence length="97" mass="10013">MDQILVGLTRRTAEAVRDAVRTERCTGTKAGAGFKDTLVPSRVPTLGFAAPCSTLMIMRATPAGGFGQLIECPSAGLALLFHPGADGQGQNAGAFIH</sequence>
<comment type="caution">
    <text evidence="1">The sequence shown here is derived from an EMBL/GenBank/DDBJ whole genome shotgun (WGS) entry which is preliminary data.</text>
</comment>
<gene>
    <name evidence="1" type="ORF">V3C41_08915</name>
</gene>
<reference evidence="1 2" key="1">
    <citation type="journal article" date="2024" name="Appl. Microbiol. Biotechnol.">
        <title>Biosynthetic gene clusters with biotechnological applications in novel Antarctic isolates from Actinomycetota.</title>
        <authorList>
            <person name="Bruna P."/>
            <person name="Nunez-Montero K."/>
            <person name="Contreras M.J."/>
            <person name="Leal K."/>
            <person name="Garcia M."/>
            <person name="Abanto M."/>
            <person name="Barrientos L."/>
        </authorList>
    </citation>
    <scope>NUCLEOTIDE SEQUENCE [LARGE SCALE GENOMIC DNA]</scope>
    <source>
        <strain evidence="1 2">Se16.17</strain>
    </source>
</reference>
<keyword evidence="2" id="KW-1185">Reference proteome</keyword>
<name>A0ABV0GRN8_PAENI</name>
<evidence type="ECO:0000313" key="2">
    <source>
        <dbReference type="Proteomes" id="UP001448614"/>
    </source>
</evidence>
<proteinExistence type="predicted"/>
<accession>A0ABV0GRN8</accession>
<organism evidence="1 2">
    <name type="scientific">Paenarthrobacter nicotinovorans</name>
    <name type="common">Arthrobacter nicotinovorans</name>
    <dbReference type="NCBI Taxonomy" id="29320"/>
    <lineage>
        <taxon>Bacteria</taxon>
        <taxon>Bacillati</taxon>
        <taxon>Actinomycetota</taxon>
        <taxon>Actinomycetes</taxon>
        <taxon>Micrococcales</taxon>
        <taxon>Micrococcaceae</taxon>
        <taxon>Paenarthrobacter</taxon>
    </lineage>
</organism>
<dbReference type="EMBL" id="JBBMFV010000004">
    <property type="protein sequence ID" value="MEO3941186.1"/>
    <property type="molecule type" value="Genomic_DNA"/>
</dbReference>
<protein>
    <submittedName>
        <fullName evidence="1">Uncharacterized protein</fullName>
    </submittedName>
</protein>
<evidence type="ECO:0000313" key="1">
    <source>
        <dbReference type="EMBL" id="MEO3941186.1"/>
    </source>
</evidence>
<dbReference type="Proteomes" id="UP001448614">
    <property type="component" value="Unassembled WGS sequence"/>
</dbReference>